<dbReference type="PANTHER" id="PTHR22624">
    <property type="entry name" value="CYSTEINE PROTEASE ATG4"/>
    <property type="match status" value="1"/>
</dbReference>
<dbReference type="GO" id="GO:0015031">
    <property type="term" value="P:protein transport"/>
    <property type="evidence" value="ECO:0007669"/>
    <property type="project" value="UniProtKB-KW"/>
</dbReference>
<evidence type="ECO:0000256" key="12">
    <source>
        <dbReference type="RuleBase" id="RU363115"/>
    </source>
</evidence>
<evidence type="ECO:0000256" key="8">
    <source>
        <dbReference type="ARBA" id="ARBA00022927"/>
    </source>
</evidence>
<dbReference type="Proteomes" id="UP000265040">
    <property type="component" value="Chromosome 1"/>
</dbReference>
<feature type="compositionally biased region" description="Basic and acidic residues" evidence="13">
    <location>
        <begin position="430"/>
        <end position="443"/>
    </location>
</feature>
<protein>
    <recommendedName>
        <fullName evidence="12">Cysteine protease</fullName>
        <ecNumber evidence="12">3.4.22.-</ecNumber>
    </recommendedName>
</protein>
<dbReference type="GO" id="GO:0005737">
    <property type="term" value="C:cytoplasm"/>
    <property type="evidence" value="ECO:0007669"/>
    <property type="project" value="UniProtKB-SubCell"/>
</dbReference>
<dbReference type="PANTHER" id="PTHR22624:SF36">
    <property type="entry name" value="CYSTEINE PROTEASE ATG4D"/>
    <property type="match status" value="1"/>
</dbReference>
<name>A0AAQ6IA20_ANATE</name>
<dbReference type="SUPFAM" id="SSF54001">
    <property type="entry name" value="Cysteine proteinases"/>
    <property type="match status" value="1"/>
</dbReference>
<evidence type="ECO:0000256" key="4">
    <source>
        <dbReference type="ARBA" id="ARBA00022490"/>
    </source>
</evidence>
<dbReference type="Ensembl" id="ENSATET00000074766.1">
    <property type="protein sequence ID" value="ENSATEP00000073295.1"/>
    <property type="gene ID" value="ENSATEG00000001031.3"/>
</dbReference>
<dbReference type="GO" id="GO:0016485">
    <property type="term" value="P:protein processing"/>
    <property type="evidence" value="ECO:0007669"/>
    <property type="project" value="TreeGrafter"/>
</dbReference>
<comment type="similarity">
    <text evidence="2 12">Belongs to the peptidase C54 family.</text>
</comment>
<comment type="catalytic activity">
    <reaction evidence="11">
        <text>[protein]-C-terminal L-amino acid-glycyl-phosphatidylethanolamide + H2O = [protein]-C-terminal L-amino acid-glycine + a 1,2-diacyl-sn-glycero-3-phosphoethanolamine</text>
        <dbReference type="Rhea" id="RHEA:67548"/>
        <dbReference type="Rhea" id="RHEA-COMP:17323"/>
        <dbReference type="Rhea" id="RHEA-COMP:17324"/>
        <dbReference type="ChEBI" id="CHEBI:15377"/>
        <dbReference type="ChEBI" id="CHEBI:64612"/>
        <dbReference type="ChEBI" id="CHEBI:172940"/>
        <dbReference type="ChEBI" id="CHEBI:172941"/>
    </reaction>
    <physiologicalReaction direction="left-to-right" evidence="11">
        <dbReference type="Rhea" id="RHEA:67549"/>
    </physiologicalReaction>
</comment>
<dbReference type="Pfam" id="PF03416">
    <property type="entry name" value="Peptidase_C54"/>
    <property type="match status" value="1"/>
</dbReference>
<feature type="region of interest" description="Disordered" evidence="13">
    <location>
        <begin position="20"/>
        <end position="54"/>
    </location>
</feature>
<reference evidence="15 16" key="1">
    <citation type="submission" date="2021-04" db="EMBL/GenBank/DDBJ databases">
        <authorList>
            <consortium name="Wellcome Sanger Institute Data Sharing"/>
        </authorList>
    </citation>
    <scope>NUCLEOTIDE SEQUENCE [LARGE SCALE GENOMIC DNA]</scope>
</reference>
<dbReference type="GO" id="GO:0000045">
    <property type="term" value="P:autophagosome assembly"/>
    <property type="evidence" value="ECO:0007669"/>
    <property type="project" value="TreeGrafter"/>
</dbReference>
<dbReference type="GO" id="GO:0034727">
    <property type="term" value="P:piecemeal microautophagy of the nucleus"/>
    <property type="evidence" value="ECO:0007669"/>
    <property type="project" value="TreeGrafter"/>
</dbReference>
<evidence type="ECO:0000256" key="3">
    <source>
        <dbReference type="ARBA" id="ARBA00022448"/>
    </source>
</evidence>
<evidence type="ECO:0000256" key="1">
    <source>
        <dbReference type="ARBA" id="ARBA00004496"/>
    </source>
</evidence>
<comment type="subcellular location">
    <subcellularLocation>
        <location evidence="1 12">Cytoplasm</location>
    </subcellularLocation>
</comment>
<keyword evidence="7" id="KW-0788">Thiol protease</keyword>
<evidence type="ECO:0000256" key="11">
    <source>
        <dbReference type="ARBA" id="ARBA00029362"/>
    </source>
</evidence>
<dbReference type="GO" id="GO:0000423">
    <property type="term" value="P:mitophagy"/>
    <property type="evidence" value="ECO:0007669"/>
    <property type="project" value="TreeGrafter"/>
</dbReference>
<evidence type="ECO:0000259" key="14">
    <source>
        <dbReference type="Pfam" id="PF03416"/>
    </source>
</evidence>
<sequence length="443" mass="49513">MNSVSPSAAQYIGGVMQEELVESRRQQPMERQSSFGLRPPQTQDLSKEAPGEPDEMDKLKAKLMSAWNNVKYGWTVKSKTSFNKISPVTVLGHSYLLNSEDEVERFRLAFVSRIWLTYRREFPQLEGSTWTTDCGWGCMLRSGQMLLAQGLLVHLMPRGPNTPEKSLPNDQEPIHYKLVTWFGDQPPAPFGVHQLVDIGKSSGKKAGDWYGPSIVAHILRKAVAKTSMVHNLAVYVAQDCTVYKEDVVRLCDVSLNKTPPDPSSQAWKSVIILVPVRLGGEALNPSYIECVKNILKLECCIGIIGGKPKHSLFFIGFQDEQLLYLDPHYCQAVVDVTQVNFSLESFHCSSPKKMPFNRMDPSCTIGFYAKNKKDFESLCSAVSVALSSSKEKYPIFTFVEGQGQDYGLEGHSSNHSGPAAHILPPGQRSRSNDRRNSDEFVFL</sequence>
<comment type="function">
    <text evidence="12">Cysteine protease that plays a key role in autophagy by mediating both proteolytic activation and delipidation of ATG8 family proteins.</text>
</comment>
<keyword evidence="6 12" id="KW-0378">Hydrolase</keyword>
<evidence type="ECO:0000313" key="16">
    <source>
        <dbReference type="Proteomes" id="UP000265040"/>
    </source>
</evidence>
<evidence type="ECO:0000256" key="10">
    <source>
        <dbReference type="ARBA" id="ARBA00029289"/>
    </source>
</evidence>
<evidence type="ECO:0000256" key="9">
    <source>
        <dbReference type="ARBA" id="ARBA00023006"/>
    </source>
</evidence>
<keyword evidence="4 12" id="KW-0963">Cytoplasm</keyword>
<dbReference type="AlphaFoldDB" id="A0AAQ6IA20"/>
<proteinExistence type="inferred from homology"/>
<evidence type="ECO:0000256" key="7">
    <source>
        <dbReference type="ARBA" id="ARBA00022807"/>
    </source>
</evidence>
<dbReference type="GO" id="GO:0004197">
    <property type="term" value="F:cysteine-type endopeptidase activity"/>
    <property type="evidence" value="ECO:0007669"/>
    <property type="project" value="TreeGrafter"/>
</dbReference>
<evidence type="ECO:0000256" key="2">
    <source>
        <dbReference type="ARBA" id="ARBA00010958"/>
    </source>
</evidence>
<feature type="compositionally biased region" description="Polar residues" evidence="13">
    <location>
        <begin position="29"/>
        <end position="44"/>
    </location>
</feature>
<feature type="domain" description="Peptidase C54 catalytic" evidence="14">
    <location>
        <begin position="104"/>
        <end position="380"/>
    </location>
</feature>
<keyword evidence="16" id="KW-1185">Reference proteome</keyword>
<reference evidence="15" key="3">
    <citation type="submission" date="2025-09" db="UniProtKB">
        <authorList>
            <consortium name="Ensembl"/>
        </authorList>
    </citation>
    <scope>IDENTIFICATION</scope>
</reference>
<accession>A0AAQ6IA20</accession>
<evidence type="ECO:0000256" key="13">
    <source>
        <dbReference type="SAM" id="MobiDB-lite"/>
    </source>
</evidence>
<dbReference type="GO" id="GO:0019786">
    <property type="term" value="F:protein-phosphatidylethanolamide deconjugating activity"/>
    <property type="evidence" value="ECO:0007669"/>
    <property type="project" value="InterPro"/>
</dbReference>
<keyword evidence="5 12" id="KW-0645">Protease</keyword>
<dbReference type="InterPro" id="IPR046792">
    <property type="entry name" value="Peptidase_C54_cat"/>
</dbReference>
<evidence type="ECO:0000313" key="15">
    <source>
        <dbReference type="Ensembl" id="ENSATEP00000073295.1"/>
    </source>
</evidence>
<dbReference type="GeneTree" id="ENSGT00530000063000"/>
<dbReference type="EC" id="3.4.22.-" evidence="12"/>
<dbReference type="InterPro" id="IPR038765">
    <property type="entry name" value="Papain-like_cys_pep_sf"/>
</dbReference>
<evidence type="ECO:0000256" key="5">
    <source>
        <dbReference type="ARBA" id="ARBA00022670"/>
    </source>
</evidence>
<organism evidence="15 16">
    <name type="scientific">Anabas testudineus</name>
    <name type="common">Climbing perch</name>
    <name type="synonym">Anthias testudineus</name>
    <dbReference type="NCBI Taxonomy" id="64144"/>
    <lineage>
        <taxon>Eukaryota</taxon>
        <taxon>Metazoa</taxon>
        <taxon>Chordata</taxon>
        <taxon>Craniata</taxon>
        <taxon>Vertebrata</taxon>
        <taxon>Euteleostomi</taxon>
        <taxon>Actinopterygii</taxon>
        <taxon>Neopterygii</taxon>
        <taxon>Teleostei</taxon>
        <taxon>Neoteleostei</taxon>
        <taxon>Acanthomorphata</taxon>
        <taxon>Anabantaria</taxon>
        <taxon>Anabantiformes</taxon>
        <taxon>Anabantoidei</taxon>
        <taxon>Anabantidae</taxon>
        <taxon>Anabas</taxon>
    </lineage>
</organism>
<feature type="compositionally biased region" description="Basic and acidic residues" evidence="13">
    <location>
        <begin position="45"/>
        <end position="54"/>
    </location>
</feature>
<feature type="region of interest" description="Disordered" evidence="13">
    <location>
        <begin position="407"/>
        <end position="443"/>
    </location>
</feature>
<comment type="catalytic activity">
    <reaction evidence="10">
        <text>[protein]-C-terminal L-amino acid-glycyl-phosphatidylserine + H2O = [protein]-C-terminal L-amino acid-glycine + a 1,2-diacyl-sn-glycero-3-phospho-L-serine</text>
        <dbReference type="Rhea" id="RHEA:67576"/>
        <dbReference type="Rhea" id="RHEA-COMP:17324"/>
        <dbReference type="Rhea" id="RHEA-COMP:17326"/>
        <dbReference type="ChEBI" id="CHEBI:15377"/>
        <dbReference type="ChEBI" id="CHEBI:57262"/>
        <dbReference type="ChEBI" id="CHEBI:172940"/>
        <dbReference type="ChEBI" id="CHEBI:172942"/>
    </reaction>
    <physiologicalReaction direction="left-to-right" evidence="10">
        <dbReference type="Rhea" id="RHEA:67577"/>
    </physiologicalReaction>
</comment>
<keyword evidence="3" id="KW-0813">Transport</keyword>
<evidence type="ECO:0000256" key="6">
    <source>
        <dbReference type="ARBA" id="ARBA00022801"/>
    </source>
</evidence>
<reference evidence="15" key="2">
    <citation type="submission" date="2025-08" db="UniProtKB">
        <authorList>
            <consortium name="Ensembl"/>
        </authorList>
    </citation>
    <scope>IDENTIFICATION</scope>
</reference>
<dbReference type="GO" id="GO:0035973">
    <property type="term" value="P:aggrephagy"/>
    <property type="evidence" value="ECO:0007669"/>
    <property type="project" value="TreeGrafter"/>
</dbReference>
<dbReference type="InterPro" id="IPR005078">
    <property type="entry name" value="Peptidase_C54"/>
</dbReference>
<keyword evidence="8 12" id="KW-0653">Protein transport</keyword>
<keyword evidence="9 12" id="KW-0072">Autophagy</keyword>